<reference evidence="1 2" key="1">
    <citation type="submission" date="2016-10" db="EMBL/GenBank/DDBJ databases">
        <authorList>
            <person name="de Groot N.N."/>
        </authorList>
    </citation>
    <scope>NUCLEOTIDE SEQUENCE [LARGE SCALE GENOMIC DNA]</scope>
    <source>
        <strain evidence="1 2">DSM 26130</strain>
    </source>
</reference>
<dbReference type="EMBL" id="FOLQ01000019">
    <property type="protein sequence ID" value="SFE75880.1"/>
    <property type="molecule type" value="Genomic_DNA"/>
</dbReference>
<organism evidence="1 2">
    <name type="scientific">Spirosoma endophyticum</name>
    <dbReference type="NCBI Taxonomy" id="662367"/>
    <lineage>
        <taxon>Bacteria</taxon>
        <taxon>Pseudomonadati</taxon>
        <taxon>Bacteroidota</taxon>
        <taxon>Cytophagia</taxon>
        <taxon>Cytophagales</taxon>
        <taxon>Cytophagaceae</taxon>
        <taxon>Spirosoma</taxon>
    </lineage>
</organism>
<proteinExistence type="predicted"/>
<protein>
    <submittedName>
        <fullName evidence="1">Uncharacterized protein</fullName>
    </submittedName>
</protein>
<evidence type="ECO:0000313" key="1">
    <source>
        <dbReference type="EMBL" id="SFE75880.1"/>
    </source>
</evidence>
<dbReference type="AlphaFoldDB" id="A0A1I2D7D6"/>
<accession>A0A1I2D7D6</accession>
<evidence type="ECO:0000313" key="2">
    <source>
        <dbReference type="Proteomes" id="UP000198598"/>
    </source>
</evidence>
<dbReference type="Proteomes" id="UP000198598">
    <property type="component" value="Unassembled WGS sequence"/>
</dbReference>
<keyword evidence="2" id="KW-1185">Reference proteome</keyword>
<name>A0A1I2D7D6_9BACT</name>
<dbReference type="STRING" id="662367.SAMN05216167_11918"/>
<sequence>MVLSQIDINMEANHQEIEAEKTVLRQVISSYDKSVADLTDLLPGLEKMNNALDADGNFITNVKESIGYLSNQRKQMYDYLNSL</sequence>
<gene>
    <name evidence="1" type="ORF">SAMN05216167_11918</name>
</gene>